<feature type="region of interest" description="Disordered" evidence="1">
    <location>
        <begin position="25"/>
        <end position="162"/>
    </location>
</feature>
<feature type="non-terminal residue" evidence="2">
    <location>
        <position position="162"/>
    </location>
</feature>
<name>A0A433UCW9_ELYCH</name>
<dbReference type="AlphaFoldDB" id="A0A433UCW9"/>
<gene>
    <name evidence="2" type="ORF">EGW08_000601</name>
</gene>
<accession>A0A433UCW9</accession>
<sequence>MEHIDQFNGGGDTCTGRNQASYQAMNGHAGKYPSKAGGDSKSASSAYTNGNLRSQSYHDREGKLRSSFGSNGGAPNGECGGSEGSQLETSFSNIDTTDIGVPDLAAGSRSRTTLNGSTFVDNQSKTSAAVGCQGQVQSQGQSQDQGQGQGLAESGGSSSGRW</sequence>
<evidence type="ECO:0000256" key="1">
    <source>
        <dbReference type="SAM" id="MobiDB-lite"/>
    </source>
</evidence>
<proteinExistence type="predicted"/>
<dbReference type="Proteomes" id="UP000271974">
    <property type="component" value="Unassembled WGS sequence"/>
</dbReference>
<keyword evidence="3" id="KW-1185">Reference proteome</keyword>
<feature type="compositionally biased region" description="Low complexity" evidence="1">
    <location>
        <begin position="130"/>
        <end position="146"/>
    </location>
</feature>
<comment type="caution">
    <text evidence="2">The sequence shown here is derived from an EMBL/GenBank/DDBJ whole genome shotgun (WGS) entry which is preliminary data.</text>
</comment>
<feature type="compositionally biased region" description="Gly residues" evidence="1">
    <location>
        <begin position="70"/>
        <end position="83"/>
    </location>
</feature>
<protein>
    <submittedName>
        <fullName evidence="2">Uncharacterized protein</fullName>
    </submittedName>
</protein>
<evidence type="ECO:0000313" key="2">
    <source>
        <dbReference type="EMBL" id="RUS91628.1"/>
    </source>
</evidence>
<reference evidence="2 3" key="1">
    <citation type="submission" date="2019-01" db="EMBL/GenBank/DDBJ databases">
        <title>A draft genome assembly of the solar-powered sea slug Elysia chlorotica.</title>
        <authorList>
            <person name="Cai H."/>
            <person name="Li Q."/>
            <person name="Fang X."/>
            <person name="Li J."/>
            <person name="Curtis N.E."/>
            <person name="Altenburger A."/>
            <person name="Shibata T."/>
            <person name="Feng M."/>
            <person name="Maeda T."/>
            <person name="Schwartz J.A."/>
            <person name="Shigenobu S."/>
            <person name="Lundholm N."/>
            <person name="Nishiyama T."/>
            <person name="Yang H."/>
            <person name="Hasebe M."/>
            <person name="Li S."/>
            <person name="Pierce S.K."/>
            <person name="Wang J."/>
        </authorList>
    </citation>
    <scope>NUCLEOTIDE SEQUENCE [LARGE SCALE GENOMIC DNA]</scope>
    <source>
        <strain evidence="2">EC2010</strain>
        <tissue evidence="2">Whole organism of an adult</tissue>
    </source>
</reference>
<feature type="compositionally biased region" description="Polar residues" evidence="1">
    <location>
        <begin position="84"/>
        <end position="96"/>
    </location>
</feature>
<organism evidence="2 3">
    <name type="scientific">Elysia chlorotica</name>
    <name type="common">Eastern emerald elysia</name>
    <name type="synonym">Sea slug</name>
    <dbReference type="NCBI Taxonomy" id="188477"/>
    <lineage>
        <taxon>Eukaryota</taxon>
        <taxon>Metazoa</taxon>
        <taxon>Spiralia</taxon>
        <taxon>Lophotrochozoa</taxon>
        <taxon>Mollusca</taxon>
        <taxon>Gastropoda</taxon>
        <taxon>Heterobranchia</taxon>
        <taxon>Euthyneura</taxon>
        <taxon>Panpulmonata</taxon>
        <taxon>Sacoglossa</taxon>
        <taxon>Placobranchoidea</taxon>
        <taxon>Plakobranchidae</taxon>
        <taxon>Elysia</taxon>
    </lineage>
</organism>
<evidence type="ECO:0000313" key="3">
    <source>
        <dbReference type="Proteomes" id="UP000271974"/>
    </source>
</evidence>
<feature type="compositionally biased region" description="Low complexity" evidence="1">
    <location>
        <begin position="34"/>
        <end position="46"/>
    </location>
</feature>
<dbReference type="EMBL" id="RQTK01000008">
    <property type="protein sequence ID" value="RUS91628.1"/>
    <property type="molecule type" value="Genomic_DNA"/>
</dbReference>
<feature type="compositionally biased region" description="Polar residues" evidence="1">
    <location>
        <begin position="109"/>
        <end position="127"/>
    </location>
</feature>